<dbReference type="PANTHER" id="PTHR37297:SF1">
    <property type="entry name" value="PROTEIN NRDI"/>
    <property type="match status" value="1"/>
</dbReference>
<dbReference type="InterPro" id="IPR029039">
    <property type="entry name" value="Flavoprotein-like_sf"/>
</dbReference>
<accession>A0A376CLK6</accession>
<dbReference type="EMBL" id="UFXQ01000001">
    <property type="protein sequence ID" value="STC69162.1"/>
    <property type="molecule type" value="Genomic_DNA"/>
</dbReference>
<protein>
    <recommendedName>
        <fullName evidence="3 4">Protein NrdI</fullName>
    </recommendedName>
</protein>
<dbReference type="Gene3D" id="3.40.50.360">
    <property type="match status" value="1"/>
</dbReference>
<dbReference type="GO" id="GO:0010181">
    <property type="term" value="F:FMN binding"/>
    <property type="evidence" value="ECO:0007669"/>
    <property type="project" value="InterPro"/>
</dbReference>
<keyword evidence="6" id="KW-1185">Reference proteome</keyword>
<evidence type="ECO:0000313" key="6">
    <source>
        <dbReference type="Proteomes" id="UP000254467"/>
    </source>
</evidence>
<evidence type="ECO:0000256" key="2">
    <source>
        <dbReference type="ARBA" id="ARBA00009942"/>
    </source>
</evidence>
<dbReference type="PANTHER" id="PTHR37297">
    <property type="entry name" value="PROTEIN NRDI"/>
    <property type="match status" value="1"/>
</dbReference>
<dbReference type="AlphaFoldDB" id="A0A376CLK6"/>
<sequence length="140" mass="15264">MDVVYFSSVSENTHRFVGKLQDKVEVAAYRIPLRRTDPASFVTRPYVLILPSYGGGDQRGAVPKQVIKFLNVQENRALIRGVVVSGNTNFGVHYCCAGPIVAKKCGVPILHRFELLGTARDVDTVASLLTSPQSVLSTTT</sequence>
<evidence type="ECO:0000256" key="1">
    <source>
        <dbReference type="ARBA" id="ARBA00003999"/>
    </source>
</evidence>
<dbReference type="PIRSF" id="PIRSF005087">
    <property type="entry name" value="NrdI"/>
    <property type="match status" value="1"/>
</dbReference>
<dbReference type="InterPro" id="IPR004465">
    <property type="entry name" value="RNR_NrdI"/>
</dbReference>
<evidence type="ECO:0000256" key="4">
    <source>
        <dbReference type="HAMAP-Rule" id="MF_00128"/>
    </source>
</evidence>
<dbReference type="SUPFAM" id="SSF52218">
    <property type="entry name" value="Flavoproteins"/>
    <property type="match status" value="1"/>
</dbReference>
<comment type="similarity">
    <text evidence="2 4">Belongs to the NrdI family.</text>
</comment>
<dbReference type="Pfam" id="PF07972">
    <property type="entry name" value="Flavodoxin_NdrI"/>
    <property type="match status" value="1"/>
</dbReference>
<name>A0A376CLK6_9CORY</name>
<dbReference type="RefSeq" id="WP_018582636.1">
    <property type="nucleotide sequence ID" value="NZ_LDYD01000019.1"/>
</dbReference>
<gene>
    <name evidence="5" type="primary">nrdI_2</name>
    <name evidence="4" type="synonym">nrdI</name>
    <name evidence="5" type="ORF">NCTC11862_00943</name>
</gene>
<dbReference type="HAMAP" id="MF_00128">
    <property type="entry name" value="NrdI"/>
    <property type="match status" value="1"/>
</dbReference>
<dbReference type="Proteomes" id="UP000254467">
    <property type="component" value="Unassembled WGS sequence"/>
</dbReference>
<dbReference type="STRING" id="35756.GCA_001044155_00336"/>
<evidence type="ECO:0000256" key="3">
    <source>
        <dbReference type="ARBA" id="ARBA00020129"/>
    </source>
</evidence>
<organism evidence="5 6">
    <name type="scientific">Corynebacterium pilosum</name>
    <dbReference type="NCBI Taxonomy" id="35756"/>
    <lineage>
        <taxon>Bacteria</taxon>
        <taxon>Bacillati</taxon>
        <taxon>Actinomycetota</taxon>
        <taxon>Actinomycetes</taxon>
        <taxon>Mycobacteriales</taxon>
        <taxon>Corynebacteriaceae</taxon>
        <taxon>Corynebacterium</taxon>
    </lineage>
</organism>
<reference evidence="5 6" key="1">
    <citation type="submission" date="2018-06" db="EMBL/GenBank/DDBJ databases">
        <authorList>
            <consortium name="Pathogen Informatics"/>
            <person name="Doyle S."/>
        </authorList>
    </citation>
    <scope>NUCLEOTIDE SEQUENCE [LARGE SCALE GENOMIC DNA]</scope>
    <source>
        <strain evidence="5 6">NCTC11862</strain>
    </source>
</reference>
<dbReference type="InterPro" id="IPR020852">
    <property type="entry name" value="RNR_Ib_NrdI_bac"/>
</dbReference>
<evidence type="ECO:0000313" key="5">
    <source>
        <dbReference type="EMBL" id="STC69162.1"/>
    </source>
</evidence>
<comment type="function">
    <text evidence="1 4">Probably involved in ribonucleotide reductase function.</text>
</comment>
<proteinExistence type="inferred from homology"/>
<dbReference type="NCBIfam" id="TIGR00333">
    <property type="entry name" value="nrdI"/>
    <property type="match status" value="1"/>
</dbReference>